<dbReference type="CDD" id="cd18882">
    <property type="entry name" value="NUDIX_Hydrolase"/>
    <property type="match status" value="1"/>
</dbReference>
<evidence type="ECO:0000259" key="12">
    <source>
        <dbReference type="PROSITE" id="PS51462"/>
    </source>
</evidence>
<dbReference type="Gene3D" id="3.40.50.720">
    <property type="entry name" value="NAD(P)-binding Rossmann-like Domain"/>
    <property type="match status" value="1"/>
</dbReference>
<comment type="pathway">
    <text evidence="3">Sphingolipid metabolism.</text>
</comment>
<evidence type="ECO:0000256" key="1">
    <source>
        <dbReference type="ARBA" id="ARBA00004240"/>
    </source>
</evidence>
<evidence type="ECO:0000256" key="3">
    <source>
        <dbReference type="ARBA" id="ARBA00004991"/>
    </source>
</evidence>
<sequence length="426" mass="46761">MAIASVDRFKMKAEHGIITGGSSGIGLEIAKLLIQTGANITLIARDGEKLEKAARELEKLCPEREVLTLAADVSDRLEIEAAMMNSCDRLGTPDILVTSAGIAYPGYFLEIPITVFEQTMSVNYFGALYSVKAIVPLMVKRGKGTVVLISSGAGLIGLYGYAAYSPSKFALRGLAEALRGELKPLGIKIAVVYPPDTDTPQLRTENLTKPPETQQITATAGIWKPEDVAEAIVRGLEKGEFAITPGMEMTLLNRLHSLVSPGLNWYFDRLVAKISKHHRSHGDRIMNKSTREVAIAILYQSDKILLQLRDDIPTIVYPGVWGMFGGHIEPMETPLETMKRELLEEIGYVPTSLYEFGTYATEEVVRHVFHGPLEVGLEQLILGEGWDMELVTRADIIAGQAYSKQAGMLKAIGEPHRLILLDFLQA</sequence>
<dbReference type="Proteomes" id="UP001387447">
    <property type="component" value="Unassembled WGS sequence"/>
</dbReference>
<evidence type="ECO:0000256" key="2">
    <source>
        <dbReference type="ARBA" id="ARBA00004760"/>
    </source>
</evidence>
<keyword evidence="11" id="KW-0472">Membrane</keyword>
<evidence type="ECO:0000256" key="5">
    <source>
        <dbReference type="ARBA" id="ARBA00022824"/>
    </source>
</evidence>
<dbReference type="PANTHER" id="PTHR43550:SF3">
    <property type="entry name" value="3-KETODIHYDROSPHINGOSINE REDUCTASE"/>
    <property type="match status" value="1"/>
</dbReference>
<evidence type="ECO:0000256" key="7">
    <source>
        <dbReference type="ARBA" id="ARBA00022919"/>
    </source>
</evidence>
<dbReference type="PROSITE" id="PS00893">
    <property type="entry name" value="NUDIX_BOX"/>
    <property type="match status" value="1"/>
</dbReference>
<dbReference type="InterPro" id="IPR020084">
    <property type="entry name" value="NUDIX_hydrolase_CS"/>
</dbReference>
<accession>A0ABU9ES22</accession>
<dbReference type="EC" id="1.1.1.102" evidence="10"/>
<keyword evidence="7" id="KW-0746">Sphingolipid metabolism</keyword>
<comment type="pathway">
    <text evidence="2">Lipid metabolism; sphingolipid metabolism.</text>
</comment>
<keyword evidence="8" id="KW-0560">Oxidoreductase</keyword>
<keyword evidence="6" id="KW-0521">NADP</keyword>
<dbReference type="InterPro" id="IPR015797">
    <property type="entry name" value="NUDIX_hydrolase-like_dom_sf"/>
</dbReference>
<dbReference type="PANTHER" id="PTHR43550">
    <property type="entry name" value="3-KETODIHYDROSPHINGOSINE REDUCTASE"/>
    <property type="match status" value="1"/>
</dbReference>
<dbReference type="InterPro" id="IPR045022">
    <property type="entry name" value="KDSR-like"/>
</dbReference>
<keyword evidence="9" id="KW-0443">Lipid metabolism</keyword>
<evidence type="ECO:0000256" key="9">
    <source>
        <dbReference type="ARBA" id="ARBA00023098"/>
    </source>
</evidence>
<dbReference type="PRINTS" id="PR00081">
    <property type="entry name" value="GDHRDH"/>
</dbReference>
<reference evidence="13 14" key="1">
    <citation type="journal article" date="2024" name="Front. Microbiol.">
        <title>Transcriptomic insights into the dominance of two phototrophs throughout the water column of a tropical hypersaline-alkaline crater lake (Dziani Dzaha, Mayotte).</title>
        <authorList>
            <person name="Duperron S."/>
            <person name="Halary S."/>
            <person name="Bouly J.-P."/>
            <person name="Roussel T."/>
            <person name="Hugoni M."/>
            <person name="Bruto M."/>
            <person name="Oger P."/>
            <person name="Duval C."/>
            <person name="Woo A."/>
            <person name="Jezequiel D."/>
            <person name="Ader M."/>
            <person name="Leboulanger C."/>
            <person name="Agogue H."/>
            <person name="Grossi V."/>
            <person name="Trousselier M."/>
            <person name="Bernard C."/>
        </authorList>
    </citation>
    <scope>NUCLEOTIDE SEQUENCE [LARGE SCALE GENOMIC DNA]</scope>
    <source>
        <strain evidence="13 14">PMC 851.14</strain>
    </source>
</reference>
<dbReference type="SUPFAM" id="SSF55811">
    <property type="entry name" value="Nudix"/>
    <property type="match status" value="1"/>
</dbReference>
<dbReference type="Pfam" id="PF00106">
    <property type="entry name" value="adh_short"/>
    <property type="match status" value="1"/>
</dbReference>
<dbReference type="SUPFAM" id="SSF51735">
    <property type="entry name" value="NAD(P)-binding Rossmann-fold domains"/>
    <property type="match status" value="1"/>
</dbReference>
<feature type="domain" description="Nudix hydrolase" evidence="12">
    <location>
        <begin position="289"/>
        <end position="413"/>
    </location>
</feature>
<dbReference type="PROSITE" id="PS51462">
    <property type="entry name" value="NUDIX"/>
    <property type="match status" value="1"/>
</dbReference>
<dbReference type="RefSeq" id="WP_315644978.1">
    <property type="nucleotide sequence ID" value="NZ_JBBWYZ010000025.1"/>
</dbReference>
<dbReference type="EMBL" id="JBBWYZ010000025">
    <property type="protein sequence ID" value="MEK9514667.1"/>
    <property type="molecule type" value="Genomic_DNA"/>
</dbReference>
<dbReference type="Gene3D" id="3.90.79.10">
    <property type="entry name" value="Nucleoside Triphosphate Pyrophosphohydrolase"/>
    <property type="match status" value="1"/>
</dbReference>
<dbReference type="InterPro" id="IPR000086">
    <property type="entry name" value="NUDIX_hydrolase_dom"/>
</dbReference>
<evidence type="ECO:0000313" key="14">
    <source>
        <dbReference type="Proteomes" id="UP001387447"/>
    </source>
</evidence>
<name>A0ABU9ES22_LIMFS</name>
<keyword evidence="14" id="KW-1185">Reference proteome</keyword>
<comment type="caution">
    <text evidence="13">The sequence shown here is derived from an EMBL/GenBank/DDBJ whole genome shotgun (WGS) entry which is preliminary data.</text>
</comment>
<evidence type="ECO:0000256" key="6">
    <source>
        <dbReference type="ARBA" id="ARBA00022857"/>
    </source>
</evidence>
<evidence type="ECO:0000256" key="4">
    <source>
        <dbReference type="ARBA" id="ARBA00022801"/>
    </source>
</evidence>
<organism evidence="13 14">
    <name type="scientific">Limnospira fusiformis PMC 851.14</name>
    <dbReference type="NCBI Taxonomy" id="2219512"/>
    <lineage>
        <taxon>Bacteria</taxon>
        <taxon>Bacillati</taxon>
        <taxon>Cyanobacteriota</taxon>
        <taxon>Cyanophyceae</taxon>
        <taxon>Oscillatoriophycideae</taxon>
        <taxon>Oscillatoriales</taxon>
        <taxon>Sirenicapillariaceae</taxon>
        <taxon>Limnospira</taxon>
    </lineage>
</organism>
<keyword evidence="11" id="KW-1133">Transmembrane helix</keyword>
<evidence type="ECO:0000256" key="11">
    <source>
        <dbReference type="SAM" id="Phobius"/>
    </source>
</evidence>
<dbReference type="InterPro" id="IPR002347">
    <property type="entry name" value="SDR_fam"/>
</dbReference>
<dbReference type="Pfam" id="PF00293">
    <property type="entry name" value="NUDIX"/>
    <property type="match status" value="1"/>
</dbReference>
<evidence type="ECO:0000256" key="8">
    <source>
        <dbReference type="ARBA" id="ARBA00023002"/>
    </source>
</evidence>
<comment type="subcellular location">
    <subcellularLocation>
        <location evidence="1">Endoplasmic reticulum</location>
    </subcellularLocation>
</comment>
<gene>
    <name evidence="13" type="ORF">AAEJ74_24295</name>
</gene>
<evidence type="ECO:0000256" key="10">
    <source>
        <dbReference type="ARBA" id="ARBA00026112"/>
    </source>
</evidence>
<dbReference type="CDD" id="cd08939">
    <property type="entry name" value="KDSR-like_SDR_c"/>
    <property type="match status" value="1"/>
</dbReference>
<keyword evidence="5" id="KW-0256">Endoplasmic reticulum</keyword>
<evidence type="ECO:0000313" key="13">
    <source>
        <dbReference type="EMBL" id="MEK9514667.1"/>
    </source>
</evidence>
<protein>
    <recommendedName>
        <fullName evidence="10">3-dehydrosphinganine reductase</fullName>
        <ecNumber evidence="10">1.1.1.102</ecNumber>
    </recommendedName>
</protein>
<proteinExistence type="predicted"/>
<feature type="transmembrane region" description="Helical" evidence="11">
    <location>
        <begin position="146"/>
        <end position="164"/>
    </location>
</feature>
<keyword evidence="4" id="KW-0378">Hydrolase</keyword>
<keyword evidence="11" id="KW-0812">Transmembrane</keyword>
<dbReference type="InterPro" id="IPR036291">
    <property type="entry name" value="NAD(P)-bd_dom_sf"/>
</dbReference>